<dbReference type="RefSeq" id="XP_008870340.1">
    <property type="nucleotide sequence ID" value="XM_008872118.1"/>
</dbReference>
<feature type="domain" description="WRKY19-like zinc finger" evidence="1">
    <location>
        <begin position="200"/>
        <end position="223"/>
    </location>
</feature>
<dbReference type="OrthoDB" id="69635at2759"/>
<dbReference type="AlphaFoldDB" id="A0A024U635"/>
<evidence type="ECO:0000259" key="1">
    <source>
        <dbReference type="Pfam" id="PF24906"/>
    </source>
</evidence>
<name>A0A024U635_9STRA</name>
<dbReference type="PANTHER" id="PTHR31827">
    <property type="entry name" value="EMB|CAB89363.1"/>
    <property type="match status" value="1"/>
</dbReference>
<sequence>MPVPSFLHPPGRVHSSMTTTTHLTHASTNNPSILTEEDMWTIDTILGTEDLLTLDDDIQKDLDFLSASPAIAPSILPLTILTTPDALMNHAFATEECFSPQPRQRPRHSLDMMTLETMPMDVLTFVDQPSKRKSLVSAMVLPVMKAHPSIPIPPRINTTHMSNQNPLSPTKSPKKCKQCMAPGCTRRAQSNNRCKSHGGGARCTVAGCGKSSQGGGLCRAHGGGKKCKFPGCTKGTQRLGLCYLHGGIRRCTFSGCVKKDRGNGFCISHGGGKKCSAPKCTMPVTKGTTCMKHAPPPPPVVKMEPMPPVVPMGSFIGRAIAMP</sequence>
<dbReference type="VEuPathDB" id="FungiDB:H310_06900"/>
<organism evidence="2">
    <name type="scientific">Aphanomyces invadans</name>
    <dbReference type="NCBI Taxonomy" id="157072"/>
    <lineage>
        <taxon>Eukaryota</taxon>
        <taxon>Sar</taxon>
        <taxon>Stramenopiles</taxon>
        <taxon>Oomycota</taxon>
        <taxon>Saprolegniomycetes</taxon>
        <taxon>Saprolegniales</taxon>
        <taxon>Verrucalvaceae</taxon>
        <taxon>Aphanomyces</taxon>
    </lineage>
</organism>
<dbReference type="Pfam" id="PF24906">
    <property type="entry name" value="Zf_WRKY19"/>
    <property type="match status" value="4"/>
</dbReference>
<dbReference type="EMBL" id="KI913963">
    <property type="protein sequence ID" value="ETW01342.1"/>
    <property type="molecule type" value="Genomic_DNA"/>
</dbReference>
<dbReference type="InterPro" id="IPR056866">
    <property type="entry name" value="Znf_WRKY19"/>
</dbReference>
<dbReference type="PANTHER" id="PTHR31827:SF1">
    <property type="entry name" value="EMB|CAB89363.1"/>
    <property type="match status" value="1"/>
</dbReference>
<dbReference type="eggNOG" id="ENOG502RZI9">
    <property type="taxonomic scope" value="Eukaryota"/>
</dbReference>
<feature type="domain" description="WRKY19-like zinc finger" evidence="1">
    <location>
        <begin position="224"/>
        <end position="247"/>
    </location>
</feature>
<dbReference type="STRING" id="157072.A0A024U635"/>
<evidence type="ECO:0000313" key="2">
    <source>
        <dbReference type="EMBL" id="ETW01342.1"/>
    </source>
</evidence>
<feature type="domain" description="WRKY19-like zinc finger" evidence="1">
    <location>
        <begin position="177"/>
        <end position="199"/>
    </location>
</feature>
<feature type="domain" description="WRKY19-like zinc finger" evidence="1">
    <location>
        <begin position="249"/>
        <end position="271"/>
    </location>
</feature>
<proteinExistence type="predicted"/>
<gene>
    <name evidence="2" type="ORF">H310_06900</name>
</gene>
<reference evidence="2" key="1">
    <citation type="submission" date="2013-12" db="EMBL/GenBank/DDBJ databases">
        <title>The Genome Sequence of Aphanomyces invadans NJM9701.</title>
        <authorList>
            <consortium name="The Broad Institute Genomics Platform"/>
            <person name="Russ C."/>
            <person name="Tyler B."/>
            <person name="van West P."/>
            <person name="Dieguez-Uribeondo J."/>
            <person name="Young S.K."/>
            <person name="Zeng Q."/>
            <person name="Gargeya S."/>
            <person name="Fitzgerald M."/>
            <person name="Abouelleil A."/>
            <person name="Alvarado L."/>
            <person name="Chapman S.B."/>
            <person name="Gainer-Dewar J."/>
            <person name="Goldberg J."/>
            <person name="Griggs A."/>
            <person name="Gujja S."/>
            <person name="Hansen M."/>
            <person name="Howarth C."/>
            <person name="Imamovic A."/>
            <person name="Ireland A."/>
            <person name="Larimer J."/>
            <person name="McCowan C."/>
            <person name="Murphy C."/>
            <person name="Pearson M."/>
            <person name="Poon T.W."/>
            <person name="Priest M."/>
            <person name="Roberts A."/>
            <person name="Saif S."/>
            <person name="Shea T."/>
            <person name="Sykes S."/>
            <person name="Wortman J."/>
            <person name="Nusbaum C."/>
            <person name="Birren B."/>
        </authorList>
    </citation>
    <scope>NUCLEOTIDE SEQUENCE [LARGE SCALE GENOMIC DNA]</scope>
    <source>
        <strain evidence="2">NJM9701</strain>
    </source>
</reference>
<dbReference type="GeneID" id="20083950"/>
<accession>A0A024U635</accession>
<protein>
    <recommendedName>
        <fullName evidence="1">WRKY19-like zinc finger domain-containing protein</fullName>
    </recommendedName>
</protein>